<sequence length="115" mass="12953">MMDIIKKPDRDLKGQEDRTRERKSQNLTGNISSDLAPKNEAGAAGTCLEVPEKCLEVERTAFLNSNSNSTQPKETLKIPEMPSPTIWVEENQLDAKREEVNLADKLVVDHHLRAK</sequence>
<keyword evidence="2" id="KW-1185">Reference proteome</keyword>
<organism evidence="1 2">
    <name type="scientific">Arctium lappa</name>
    <name type="common">Greater burdock</name>
    <name type="synonym">Lappa major</name>
    <dbReference type="NCBI Taxonomy" id="4217"/>
    <lineage>
        <taxon>Eukaryota</taxon>
        <taxon>Viridiplantae</taxon>
        <taxon>Streptophyta</taxon>
        <taxon>Embryophyta</taxon>
        <taxon>Tracheophyta</taxon>
        <taxon>Spermatophyta</taxon>
        <taxon>Magnoliopsida</taxon>
        <taxon>eudicotyledons</taxon>
        <taxon>Gunneridae</taxon>
        <taxon>Pentapetalae</taxon>
        <taxon>asterids</taxon>
        <taxon>campanulids</taxon>
        <taxon>Asterales</taxon>
        <taxon>Asteraceae</taxon>
        <taxon>Carduoideae</taxon>
        <taxon>Cardueae</taxon>
        <taxon>Arctiinae</taxon>
        <taxon>Arctium</taxon>
    </lineage>
</organism>
<evidence type="ECO:0000313" key="2">
    <source>
        <dbReference type="Proteomes" id="UP001055879"/>
    </source>
</evidence>
<proteinExistence type="predicted"/>
<gene>
    <name evidence="1" type="ORF">L6452_41168</name>
</gene>
<name>A0ACB8XNH6_ARCLA</name>
<evidence type="ECO:0000313" key="1">
    <source>
        <dbReference type="EMBL" id="KAI3669772.1"/>
    </source>
</evidence>
<reference evidence="1 2" key="2">
    <citation type="journal article" date="2022" name="Mol. Ecol. Resour.">
        <title>The genomes of chicory, endive, great burdock and yacon provide insights into Asteraceae paleo-polyploidization history and plant inulin production.</title>
        <authorList>
            <person name="Fan W."/>
            <person name="Wang S."/>
            <person name="Wang H."/>
            <person name="Wang A."/>
            <person name="Jiang F."/>
            <person name="Liu H."/>
            <person name="Zhao H."/>
            <person name="Xu D."/>
            <person name="Zhang Y."/>
        </authorList>
    </citation>
    <scope>NUCLEOTIDE SEQUENCE [LARGE SCALE GENOMIC DNA]</scope>
    <source>
        <strain evidence="2">cv. Niubang</strain>
    </source>
</reference>
<accession>A0ACB8XNH6</accession>
<protein>
    <submittedName>
        <fullName evidence="1">Uncharacterized protein</fullName>
    </submittedName>
</protein>
<comment type="caution">
    <text evidence="1">The sequence shown here is derived from an EMBL/GenBank/DDBJ whole genome shotgun (WGS) entry which is preliminary data.</text>
</comment>
<reference evidence="2" key="1">
    <citation type="journal article" date="2022" name="Mol. Ecol. Resour.">
        <title>The genomes of chicory, endive, great burdock and yacon provide insights into Asteraceae palaeo-polyploidization history and plant inulin production.</title>
        <authorList>
            <person name="Fan W."/>
            <person name="Wang S."/>
            <person name="Wang H."/>
            <person name="Wang A."/>
            <person name="Jiang F."/>
            <person name="Liu H."/>
            <person name="Zhao H."/>
            <person name="Xu D."/>
            <person name="Zhang Y."/>
        </authorList>
    </citation>
    <scope>NUCLEOTIDE SEQUENCE [LARGE SCALE GENOMIC DNA]</scope>
    <source>
        <strain evidence="2">cv. Niubang</strain>
    </source>
</reference>
<dbReference type="EMBL" id="CM042062">
    <property type="protein sequence ID" value="KAI3669772.1"/>
    <property type="molecule type" value="Genomic_DNA"/>
</dbReference>
<dbReference type="Proteomes" id="UP001055879">
    <property type="component" value="Linkage Group LG16"/>
</dbReference>